<accession>A0A4Q7M675</accession>
<dbReference type="InterPro" id="IPR015943">
    <property type="entry name" value="WD40/YVTN_repeat-like_dom_sf"/>
</dbReference>
<dbReference type="RefSeq" id="WP_130416022.1">
    <property type="nucleotide sequence ID" value="NZ_SGWX01000001.1"/>
</dbReference>
<sequence>MARHGRSGGLTFELVPDDDADGPGPVLALAAPDPTPPSIPPSMLTTAVRRALGWLRSRSRPQLVAGGVVLALAVGAAGAAAVLRDREREATLRAAPGGVADLSQPIHERWSSTIGGEEAGAGLWPIAALGDVVVLAETRGDLDGPPSLAARDGRESRTVLHGLDLDTGAERWQAPLDAEASCGTGPGDLGQSRLTIGRVTQVVCVVGAGQDATVAVVDADGQVTTRVPDGLDEHTTLLPGPRGTLVRVRQLGDPPEGVELVVDTAMGWRLNHEFQPPDVQVSAEDALTGEARWDTRIEADVVDEGSNWWSCTTWDGAGEPRFDGRTVAASTADQGMRLWMCGVDVVLTASGRVAHQHPVGEASFAGMLMVSALTDGGLGISVSADGGWDGRTSSTVVVGDDGGEVMRLPGGVLDPWATDGTGGVVVGGEGAQGAGVIVMRDATSLIGVGADGAQRWAVPDRPRSEGALVRAAGVMLLAGGSGEMWAVDLGTGETRWTAPLPGVPGSGGTWGYARGAWTDGTVAVLRTPGAADGAEPTAWTAYDLRTGAVVWRLDGADADALVPSQSECAAVAGRLLCSDGSTLVRVA</sequence>
<keyword evidence="4" id="KW-1185">Reference proteome</keyword>
<dbReference type="AlphaFoldDB" id="A0A4Q7M675"/>
<proteinExistence type="predicted"/>
<dbReference type="Proteomes" id="UP000293852">
    <property type="component" value="Unassembled WGS sequence"/>
</dbReference>
<keyword evidence="2" id="KW-1133">Transmembrane helix</keyword>
<reference evidence="3 4" key="1">
    <citation type="submission" date="2019-02" db="EMBL/GenBank/DDBJ databases">
        <title>Sequencing the genomes of 1000 actinobacteria strains.</title>
        <authorList>
            <person name="Klenk H.-P."/>
        </authorList>
    </citation>
    <scope>NUCLEOTIDE SEQUENCE [LARGE SCALE GENOMIC DNA]</scope>
    <source>
        <strain evidence="3 4">DSM 16932</strain>
    </source>
</reference>
<dbReference type="SMART" id="SM00564">
    <property type="entry name" value="PQQ"/>
    <property type="match status" value="3"/>
</dbReference>
<dbReference type="InterPro" id="IPR011047">
    <property type="entry name" value="Quinoprotein_ADH-like_sf"/>
</dbReference>
<evidence type="ECO:0000313" key="3">
    <source>
        <dbReference type="EMBL" id="RZS62537.1"/>
    </source>
</evidence>
<dbReference type="OrthoDB" id="5149466at2"/>
<feature type="region of interest" description="Disordered" evidence="1">
    <location>
        <begin position="1"/>
        <end position="26"/>
    </location>
</feature>
<keyword evidence="2" id="KW-0472">Membrane</keyword>
<evidence type="ECO:0000256" key="2">
    <source>
        <dbReference type="SAM" id="Phobius"/>
    </source>
</evidence>
<feature type="transmembrane region" description="Helical" evidence="2">
    <location>
        <begin position="63"/>
        <end position="83"/>
    </location>
</feature>
<dbReference type="InterPro" id="IPR018391">
    <property type="entry name" value="PQQ_b-propeller_rpt"/>
</dbReference>
<evidence type="ECO:0000256" key="1">
    <source>
        <dbReference type="SAM" id="MobiDB-lite"/>
    </source>
</evidence>
<dbReference type="Gene3D" id="2.130.10.10">
    <property type="entry name" value="YVTN repeat-like/Quinoprotein amine dehydrogenase"/>
    <property type="match status" value="1"/>
</dbReference>
<evidence type="ECO:0000313" key="4">
    <source>
        <dbReference type="Proteomes" id="UP000293852"/>
    </source>
</evidence>
<comment type="caution">
    <text evidence="3">The sequence shown here is derived from an EMBL/GenBank/DDBJ whole genome shotgun (WGS) entry which is preliminary data.</text>
</comment>
<dbReference type="EMBL" id="SGWX01000001">
    <property type="protein sequence ID" value="RZS62537.1"/>
    <property type="molecule type" value="Genomic_DNA"/>
</dbReference>
<dbReference type="SUPFAM" id="SSF50998">
    <property type="entry name" value="Quinoprotein alcohol dehydrogenase-like"/>
    <property type="match status" value="1"/>
</dbReference>
<protein>
    <submittedName>
        <fullName evidence="3">Uncharacterized protein</fullName>
    </submittedName>
</protein>
<name>A0A4Q7M675_9MICO</name>
<organism evidence="3 4">
    <name type="scientific">Xylanimonas ulmi</name>
    <dbReference type="NCBI Taxonomy" id="228973"/>
    <lineage>
        <taxon>Bacteria</taxon>
        <taxon>Bacillati</taxon>
        <taxon>Actinomycetota</taxon>
        <taxon>Actinomycetes</taxon>
        <taxon>Micrococcales</taxon>
        <taxon>Promicromonosporaceae</taxon>
        <taxon>Xylanimonas</taxon>
    </lineage>
</organism>
<keyword evidence="2" id="KW-0812">Transmembrane</keyword>
<gene>
    <name evidence="3" type="ORF">EV386_2873</name>
</gene>